<dbReference type="Gene3D" id="3.30.160.100">
    <property type="entry name" value="Ribosome hibernation promotion factor-like"/>
    <property type="match status" value="1"/>
</dbReference>
<feature type="domain" description="Sigma 54 modulation/S30EA ribosomal protein C-terminal" evidence="3">
    <location>
        <begin position="126"/>
        <end position="179"/>
    </location>
</feature>
<dbReference type="Pfam" id="PF02482">
    <property type="entry name" value="Ribosomal_S30AE"/>
    <property type="match status" value="1"/>
</dbReference>
<dbReference type="SUPFAM" id="SSF69754">
    <property type="entry name" value="Ribosome binding protein Y (YfiA homologue)"/>
    <property type="match status" value="1"/>
</dbReference>
<gene>
    <name evidence="4" type="ORF">METZ01_LOCUS42091</name>
</gene>
<dbReference type="PANTHER" id="PTHR33231:SF1">
    <property type="entry name" value="30S RIBOSOMAL PROTEIN"/>
    <property type="match status" value="1"/>
</dbReference>
<feature type="non-terminal residue" evidence="4">
    <location>
        <position position="1"/>
    </location>
</feature>
<evidence type="ECO:0000313" key="4">
    <source>
        <dbReference type="EMBL" id="SUZ89237.1"/>
    </source>
</evidence>
<dbReference type="GO" id="GO:0022627">
    <property type="term" value="C:cytosolic small ribosomal subunit"/>
    <property type="evidence" value="ECO:0007669"/>
    <property type="project" value="TreeGrafter"/>
</dbReference>
<evidence type="ECO:0000259" key="3">
    <source>
        <dbReference type="Pfam" id="PF16321"/>
    </source>
</evidence>
<dbReference type="InterPro" id="IPR036567">
    <property type="entry name" value="RHF-like"/>
</dbReference>
<dbReference type="PANTHER" id="PTHR33231">
    <property type="entry name" value="30S RIBOSOMAL PROTEIN"/>
    <property type="match status" value="1"/>
</dbReference>
<dbReference type="InterPro" id="IPR038416">
    <property type="entry name" value="Ribosom_S30AE_C_sf"/>
</dbReference>
<dbReference type="AlphaFoldDB" id="A0A381RH77"/>
<dbReference type="InterPro" id="IPR032528">
    <property type="entry name" value="Ribosom_S30AE_C"/>
</dbReference>
<keyword evidence="1" id="KW-0810">Translation regulation</keyword>
<dbReference type="Gene3D" id="3.30.505.50">
    <property type="entry name" value="Sigma 54 modulation/S30EA ribosomal protein, C-terminal domain"/>
    <property type="match status" value="2"/>
</dbReference>
<dbReference type="GO" id="GO:0045900">
    <property type="term" value="P:negative regulation of translational elongation"/>
    <property type="evidence" value="ECO:0007669"/>
    <property type="project" value="TreeGrafter"/>
</dbReference>
<proteinExistence type="predicted"/>
<name>A0A381RH77_9ZZZZ</name>
<reference evidence="4" key="1">
    <citation type="submission" date="2018-05" db="EMBL/GenBank/DDBJ databases">
        <authorList>
            <person name="Lanie J.A."/>
            <person name="Ng W.-L."/>
            <person name="Kazmierczak K.M."/>
            <person name="Andrzejewski T.M."/>
            <person name="Davidsen T.M."/>
            <person name="Wayne K.J."/>
            <person name="Tettelin H."/>
            <person name="Glass J.I."/>
            <person name="Rusch D."/>
            <person name="Podicherti R."/>
            <person name="Tsui H.-C.T."/>
            <person name="Winkler M.E."/>
        </authorList>
    </citation>
    <scope>NUCLEOTIDE SEQUENCE</scope>
</reference>
<dbReference type="GO" id="GO:0043024">
    <property type="term" value="F:ribosomal small subunit binding"/>
    <property type="evidence" value="ECO:0007669"/>
    <property type="project" value="TreeGrafter"/>
</dbReference>
<sequence>VVKPHAVCEVELLTRGVISPRDREQAIEKVQTLCELGHEPVLAAVVKLKVREKATLELPAIAEASIDLNGTPVRAHASGHSIAEAIDLLHGRLSKRLRRRRDRYEDRHHEPEPTPNHAGYSAVPSDEREVVRHKTLAMYPMSLEEAADEMDQLDHGFYLFLDTDHDLDRVVYRNGDGNVNVVPAVAGEDLPGDTRPPIHSGSVVLNHLPLAEAAALLDETDDAFVFFADPGSDLNRGNVLYRRFDGHYGLITPAV</sequence>
<dbReference type="InterPro" id="IPR050574">
    <property type="entry name" value="HPF/YfiA_ribosome-assoc"/>
</dbReference>
<feature type="region of interest" description="Disordered" evidence="2">
    <location>
        <begin position="99"/>
        <end position="126"/>
    </location>
</feature>
<dbReference type="EMBL" id="UINC01001811">
    <property type="protein sequence ID" value="SUZ89237.1"/>
    <property type="molecule type" value="Genomic_DNA"/>
</dbReference>
<evidence type="ECO:0000256" key="2">
    <source>
        <dbReference type="SAM" id="MobiDB-lite"/>
    </source>
</evidence>
<accession>A0A381RH77</accession>
<dbReference type="InterPro" id="IPR003489">
    <property type="entry name" value="RHF/RaiA"/>
</dbReference>
<protein>
    <recommendedName>
        <fullName evidence="3">Sigma 54 modulation/S30EA ribosomal protein C-terminal domain-containing protein</fullName>
    </recommendedName>
</protein>
<feature type="domain" description="Sigma 54 modulation/S30EA ribosomal protein C-terminal" evidence="3">
    <location>
        <begin position="202"/>
        <end position="250"/>
    </location>
</feature>
<dbReference type="Pfam" id="PF16321">
    <property type="entry name" value="Ribosom_S30AE_C"/>
    <property type="match status" value="2"/>
</dbReference>
<organism evidence="4">
    <name type="scientific">marine metagenome</name>
    <dbReference type="NCBI Taxonomy" id="408172"/>
    <lineage>
        <taxon>unclassified sequences</taxon>
        <taxon>metagenomes</taxon>
        <taxon>ecological metagenomes</taxon>
    </lineage>
</organism>
<feature type="compositionally biased region" description="Basic and acidic residues" evidence="2">
    <location>
        <begin position="102"/>
        <end position="112"/>
    </location>
</feature>
<evidence type="ECO:0000256" key="1">
    <source>
        <dbReference type="ARBA" id="ARBA00022845"/>
    </source>
</evidence>